<protein>
    <submittedName>
        <fullName evidence="2">Uncharacterized protein</fullName>
    </submittedName>
</protein>
<dbReference type="OrthoDB" id="332417at2759"/>
<proteinExistence type="predicted"/>
<dbReference type="RefSeq" id="XP_029217767.1">
    <property type="nucleotide sequence ID" value="XM_029366336.1"/>
</dbReference>
<organism evidence="2 3">
    <name type="scientific">Besnoitia besnoiti</name>
    <name type="common">Apicomplexan protozoan</name>
    <dbReference type="NCBI Taxonomy" id="94643"/>
    <lineage>
        <taxon>Eukaryota</taxon>
        <taxon>Sar</taxon>
        <taxon>Alveolata</taxon>
        <taxon>Apicomplexa</taxon>
        <taxon>Conoidasida</taxon>
        <taxon>Coccidia</taxon>
        <taxon>Eucoccidiorida</taxon>
        <taxon>Eimeriorina</taxon>
        <taxon>Sarcocystidae</taxon>
        <taxon>Besnoitia</taxon>
    </lineage>
</organism>
<evidence type="ECO:0000256" key="1">
    <source>
        <dbReference type="SAM" id="MobiDB-lite"/>
    </source>
</evidence>
<accession>A0A2A9M5K7</accession>
<dbReference type="EMBL" id="NWUJ01000008">
    <property type="protein sequence ID" value="PFH33758.1"/>
    <property type="molecule type" value="Genomic_DNA"/>
</dbReference>
<evidence type="ECO:0000313" key="3">
    <source>
        <dbReference type="Proteomes" id="UP000224006"/>
    </source>
</evidence>
<sequence>MWSFDASESSHAPSTAAESSLASFPATVASDSPSFGFTSSATFSSSFSSSLYAPAFGAAPEESLASPEFSDRDASAFHVPFPVSDVPGADAQIASVEASQPTARVRRSSAAPQHASSDYPEFLPRLAPVPEDDDRDLRQFAVAILAAAEARAKDIAEAVATPQKRGDPAKPEAGRRPGSVSVKISNPKQAALELSVQDRLLPHVEASLGSLQSFLAAVRAEKQRARESLPLGGLAQRACEAIERENEKSMRRDISQ</sequence>
<dbReference type="VEuPathDB" id="ToxoDB:BESB_079740"/>
<comment type="caution">
    <text evidence="2">The sequence shown here is derived from an EMBL/GenBank/DDBJ whole genome shotgun (WGS) entry which is preliminary data.</text>
</comment>
<dbReference type="AlphaFoldDB" id="A0A2A9M5K7"/>
<reference evidence="2 3" key="1">
    <citation type="submission" date="2017-09" db="EMBL/GenBank/DDBJ databases">
        <title>Genome sequencing of Besnoitia besnoiti strain Bb-Ger1.</title>
        <authorList>
            <person name="Schares G."/>
            <person name="Venepally P."/>
            <person name="Lorenzi H.A."/>
        </authorList>
    </citation>
    <scope>NUCLEOTIDE SEQUENCE [LARGE SCALE GENOMIC DNA]</scope>
    <source>
        <strain evidence="2 3">Bb-Ger1</strain>
    </source>
</reference>
<keyword evidence="3" id="KW-1185">Reference proteome</keyword>
<dbReference type="Proteomes" id="UP000224006">
    <property type="component" value="Chromosome VII"/>
</dbReference>
<feature type="compositionally biased region" description="Basic and acidic residues" evidence="1">
    <location>
        <begin position="164"/>
        <end position="175"/>
    </location>
</feature>
<dbReference type="GeneID" id="40312901"/>
<gene>
    <name evidence="2" type="ORF">BESB_079740</name>
</gene>
<dbReference type="KEGG" id="bbes:BESB_079740"/>
<feature type="region of interest" description="Disordered" evidence="1">
    <location>
        <begin position="157"/>
        <end position="184"/>
    </location>
</feature>
<feature type="region of interest" description="Disordered" evidence="1">
    <location>
        <begin position="93"/>
        <end position="123"/>
    </location>
</feature>
<name>A0A2A9M5K7_BESBE</name>
<evidence type="ECO:0000313" key="2">
    <source>
        <dbReference type="EMBL" id="PFH33758.1"/>
    </source>
</evidence>